<dbReference type="InterPro" id="IPR008936">
    <property type="entry name" value="Rho_GTPase_activation_prot"/>
</dbReference>
<evidence type="ECO:0000256" key="1">
    <source>
        <dbReference type="ARBA" id="ARBA00023054"/>
    </source>
</evidence>
<dbReference type="STRING" id="990121.A0A0V0ZHT8"/>
<evidence type="ECO:0000259" key="5">
    <source>
        <dbReference type="PROSITE" id="PS51741"/>
    </source>
</evidence>
<dbReference type="GO" id="GO:0007165">
    <property type="term" value="P:signal transduction"/>
    <property type="evidence" value="ECO:0007669"/>
    <property type="project" value="InterPro"/>
</dbReference>
<dbReference type="PANTHER" id="PTHR14166">
    <property type="entry name" value="SLIT-ROBO RHO GTPASE ACTIVATING PROTEIN"/>
    <property type="match status" value="1"/>
</dbReference>
<dbReference type="SUPFAM" id="SSF48350">
    <property type="entry name" value="GTPase activation domain, GAP"/>
    <property type="match status" value="1"/>
</dbReference>
<dbReference type="InterPro" id="IPR027267">
    <property type="entry name" value="AH/BAR_dom_sf"/>
</dbReference>
<dbReference type="InterPro" id="IPR031160">
    <property type="entry name" value="F_BAR_dom"/>
</dbReference>
<accession>A0A0V0ZHT8</accession>
<dbReference type="Proteomes" id="UP000054783">
    <property type="component" value="Unassembled WGS sequence"/>
</dbReference>
<feature type="domain" description="Rho-GAP" evidence="4">
    <location>
        <begin position="534"/>
        <end position="722"/>
    </location>
</feature>
<evidence type="ECO:0000256" key="2">
    <source>
        <dbReference type="PROSITE-ProRule" id="PRU01077"/>
    </source>
</evidence>
<feature type="region of interest" description="Disordered" evidence="3">
    <location>
        <begin position="909"/>
        <end position="946"/>
    </location>
</feature>
<reference evidence="6 7" key="1">
    <citation type="submission" date="2015-01" db="EMBL/GenBank/DDBJ databases">
        <title>Evolution of Trichinella species and genotypes.</title>
        <authorList>
            <person name="Korhonen P.K."/>
            <person name="Edoardo P."/>
            <person name="Giuseppe L.R."/>
            <person name="Gasser R.B."/>
        </authorList>
    </citation>
    <scope>NUCLEOTIDE SEQUENCE [LARGE SCALE GENOMIC DNA]</scope>
    <source>
        <strain evidence="6">ISS2496</strain>
    </source>
</reference>
<dbReference type="SUPFAM" id="SSF103657">
    <property type="entry name" value="BAR/IMD domain-like"/>
    <property type="match status" value="1"/>
</dbReference>
<dbReference type="InterPro" id="IPR051627">
    <property type="entry name" value="SLIT-ROBO_RhoGAP"/>
</dbReference>
<dbReference type="CDD" id="cd04383">
    <property type="entry name" value="RhoGAP_srGAP"/>
    <property type="match status" value="1"/>
</dbReference>
<feature type="domain" description="F-BAR" evidence="5">
    <location>
        <begin position="33"/>
        <end position="312"/>
    </location>
</feature>
<evidence type="ECO:0000256" key="3">
    <source>
        <dbReference type="SAM" id="MobiDB-lite"/>
    </source>
</evidence>
<dbReference type="AlphaFoldDB" id="A0A0V0ZHT8"/>
<protein>
    <submittedName>
        <fullName evidence="6">SLIT-ROBO Rho GTPase-activating protein 1</fullName>
    </submittedName>
</protein>
<gene>
    <name evidence="6" type="primary">SRGAP1</name>
    <name evidence="6" type="ORF">T12_9835</name>
</gene>
<feature type="region of interest" description="Disordered" evidence="3">
    <location>
        <begin position="870"/>
        <end position="890"/>
    </location>
</feature>
<dbReference type="PROSITE" id="PS51741">
    <property type="entry name" value="F_BAR"/>
    <property type="match status" value="1"/>
</dbReference>
<dbReference type="CDD" id="cd07656">
    <property type="entry name" value="F-BAR_srGAP"/>
    <property type="match status" value="1"/>
</dbReference>
<proteinExistence type="predicted"/>
<feature type="compositionally biased region" description="Polar residues" evidence="3">
    <location>
        <begin position="1137"/>
        <end position="1160"/>
    </location>
</feature>
<evidence type="ECO:0000259" key="4">
    <source>
        <dbReference type="PROSITE" id="PS50238"/>
    </source>
</evidence>
<dbReference type="Pfam" id="PF00611">
    <property type="entry name" value="FCH"/>
    <property type="match status" value="1"/>
</dbReference>
<feature type="compositionally biased region" description="Low complexity" evidence="3">
    <location>
        <begin position="920"/>
        <end position="935"/>
    </location>
</feature>
<dbReference type="Pfam" id="PF00620">
    <property type="entry name" value="RhoGAP"/>
    <property type="match status" value="1"/>
</dbReference>
<dbReference type="InterPro" id="IPR001060">
    <property type="entry name" value="FCH_dom"/>
</dbReference>
<dbReference type="PROSITE" id="PS50238">
    <property type="entry name" value="RHOGAP"/>
    <property type="match status" value="1"/>
</dbReference>
<dbReference type="Gene3D" id="1.10.555.10">
    <property type="entry name" value="Rho GTPase activation protein"/>
    <property type="match status" value="1"/>
</dbReference>
<dbReference type="Gene3D" id="1.20.1270.60">
    <property type="entry name" value="Arfaptin homology (AH) domain/BAR domain"/>
    <property type="match status" value="1"/>
</dbReference>
<dbReference type="InterPro" id="IPR000198">
    <property type="entry name" value="RhoGAP_dom"/>
</dbReference>
<name>A0A0V0ZHT8_9BILA</name>
<dbReference type="FunFam" id="1.10.555.10:FF:000026">
    <property type="entry name" value="Rho GTPase activating protein 4"/>
    <property type="match status" value="1"/>
</dbReference>
<sequence>MDTKMLKREKPMALCGLTSNRLACLDPDVSYTQEIRMQFLEQMKCLDGRTESQLMLLLELQDYCRKRAEIETDYSKNLDKLHRQIVSRHKTEKQKRENWAQFSSYNMWKMFVEDTKIESRNRSVVADLFNNHIAVKIAFLSEQMQRITKRCKEIGTLCHGEILRVLGELHTAMKTYQLCYAAGCNAEFKFRAAEMQKMRFEESWPKKIGCRRHKLLEKAYERKQAKYVEFQLKALTARNEYLLCVDAANAALHKYFADDLSDIIDCMDIGLQSSLKQIINILIDARQVIVGSELRSVDAYRQWCQKLDSRADKQRFLENNYSVFVLPRRFEFRPRNGDDVKQVSAQKPIQDELVQRYWQLHQRLVQLKTESEELWKTLETAEKAIVDLQLQPVVNVGEHFSIANSYTLRNNSCREPDAVLQKRKQDLHEIEEFYIQKLQHFLLNGNLISRLDARFHTIKTALGVVPSRNSTESTLTDSPSGRSSETAFARVKSAEVVNVENGPAALPSTVPSKPRRKRIGASVDPETRIRLFGGSLEEYVELTGQEIPLIIRSCVRMLSLFGLHHQGVFRVSGSQIEINAFKDAFERGEDPLSDVTDASDVNSVAGVLKLYFRELREPLFPFFMFDQFVECACLESREEFIKKLRELVQTLPRPVFVVMRYLFAFLNHLSEFSDENMMDPYNLAICFGPTLLPIPESKDQVFYHNHVNELMRNLIVFHDSIFPNDGGIVYEKYLLTDKGDDDDDILVIEDDDMISSVNGPGTFANVNGEHVSKLNTETKLKRNDHNHTNDDDGAKQSAFDLMVNGCNNNNEEEAMAQRRSFDFSRTVANVDCAESQQHNIAGLLANVGKVSTSSESDAMSTFNDNISDINNRYSTPGRNTSSAVTQPDSLALTSPCSFSSTFYESLDIESPTLDDHDDNNSNNNNNDQTTLSNNKNGGGGGGDGAAAAASAAELKGHVEAVYASIAHARVPTKATTYKRLSLNTYTASSLSERQPGLVQLQSSKTLSPQSLQEIQSELKAVLNSLATFTMQQQQQLMSSDVHQMEPQPTTNWQIAMVPDQRHFRPSGGTVTSSSSSSLDPKLLTPDLVKNLPAAAAAAAAAAAVASGAKGGGGGGGSFPNMLRAEDVAGVQAELTKGTDSGTSAEQFAQSGQSTLRKSSVSPLSIQQSELASFPYIDGDLTNKPQLSRSVKPPVPKKPPLHCIASAAATGSAGSQLS</sequence>
<organism evidence="6 7">
    <name type="scientific">Trichinella patagoniensis</name>
    <dbReference type="NCBI Taxonomy" id="990121"/>
    <lineage>
        <taxon>Eukaryota</taxon>
        <taxon>Metazoa</taxon>
        <taxon>Ecdysozoa</taxon>
        <taxon>Nematoda</taxon>
        <taxon>Enoplea</taxon>
        <taxon>Dorylaimia</taxon>
        <taxon>Trichinellida</taxon>
        <taxon>Trichinellidae</taxon>
        <taxon>Trichinella</taxon>
    </lineage>
</organism>
<feature type="compositionally biased region" description="Low complexity" evidence="3">
    <location>
        <begin position="1204"/>
        <end position="1217"/>
    </location>
</feature>
<dbReference type="FunFam" id="1.20.1270.60:FF:000094">
    <property type="entry name" value="SLIT-ROBO Rho GTPase-activating 2 protein"/>
    <property type="match status" value="1"/>
</dbReference>
<dbReference type="SMART" id="SM00324">
    <property type="entry name" value="RhoGAP"/>
    <property type="match status" value="1"/>
</dbReference>
<keyword evidence="7" id="KW-1185">Reference proteome</keyword>
<dbReference type="OrthoDB" id="5981864at2759"/>
<keyword evidence="1 2" id="KW-0175">Coiled coil</keyword>
<evidence type="ECO:0000313" key="7">
    <source>
        <dbReference type="Proteomes" id="UP000054783"/>
    </source>
</evidence>
<feature type="region of interest" description="Disordered" evidence="3">
    <location>
        <begin position="1136"/>
        <end position="1160"/>
    </location>
</feature>
<evidence type="ECO:0000313" key="6">
    <source>
        <dbReference type="EMBL" id="KRY12041.1"/>
    </source>
</evidence>
<dbReference type="EMBL" id="JYDQ01000176">
    <property type="protein sequence ID" value="KRY12041.1"/>
    <property type="molecule type" value="Genomic_DNA"/>
</dbReference>
<comment type="caution">
    <text evidence="6">The sequence shown here is derived from an EMBL/GenBank/DDBJ whole genome shotgun (WGS) entry which is preliminary data.</text>
</comment>
<feature type="region of interest" description="Disordered" evidence="3">
    <location>
        <begin position="1176"/>
        <end position="1217"/>
    </location>
</feature>